<dbReference type="InterPro" id="IPR010982">
    <property type="entry name" value="Lambda_DNA-bd_dom_sf"/>
</dbReference>
<keyword evidence="3" id="KW-1185">Reference proteome</keyword>
<proteinExistence type="predicted"/>
<dbReference type="Gene3D" id="1.10.260.40">
    <property type="entry name" value="lambda repressor-like DNA-binding domains"/>
    <property type="match status" value="1"/>
</dbReference>
<evidence type="ECO:0000313" key="2">
    <source>
        <dbReference type="EMBL" id="TLM96440.1"/>
    </source>
</evidence>
<reference evidence="2 3" key="1">
    <citation type="submission" date="2019-05" db="EMBL/GenBank/DDBJ databases">
        <title>Hymenobacter edaphi sp. nov., isolated from abandoned arsenic-contaminated farmland soil.</title>
        <authorList>
            <person name="Nie L."/>
        </authorList>
    </citation>
    <scope>NUCLEOTIDE SEQUENCE [LARGE SCALE GENOMIC DNA]</scope>
    <source>
        <strain evidence="2 3">1-3-3-8</strain>
    </source>
</reference>
<dbReference type="EMBL" id="VAJM01000001">
    <property type="protein sequence ID" value="TLM96440.1"/>
    <property type="molecule type" value="Genomic_DNA"/>
</dbReference>
<accession>A0A5R8WV98</accession>
<evidence type="ECO:0000259" key="1">
    <source>
        <dbReference type="PROSITE" id="PS50172"/>
    </source>
</evidence>
<dbReference type="PROSITE" id="PS50172">
    <property type="entry name" value="BRCT"/>
    <property type="match status" value="1"/>
</dbReference>
<comment type="caution">
    <text evidence="2">The sequence shown here is derived from an EMBL/GenBank/DDBJ whole genome shotgun (WGS) entry which is preliminary data.</text>
</comment>
<name>A0A5R8WV98_9BACT</name>
<gene>
    <name evidence="2" type="ORF">FDY95_00105</name>
</gene>
<feature type="domain" description="BRCT" evidence="1">
    <location>
        <begin position="1"/>
        <end position="65"/>
    </location>
</feature>
<dbReference type="AlphaFoldDB" id="A0A5R8WV98"/>
<protein>
    <recommendedName>
        <fullName evidence="1">BRCT domain-containing protein</fullName>
    </recommendedName>
</protein>
<dbReference type="OrthoDB" id="3831186at2"/>
<sequence>MDSTAERLQELIRIVGAKSVSAFAVSIGVRSTVLANMLGGRMSKPSFDTLEKIKAQYPQVDLEWLVMGKGQPLKAATAYSLPAQPVPGASEPDIKLLGKPELTDKTSPQAALAECQKELTAWKEKAETYRQLAEDRQTIIELMKKAAR</sequence>
<dbReference type="GO" id="GO:0003677">
    <property type="term" value="F:DNA binding"/>
    <property type="evidence" value="ECO:0007669"/>
    <property type="project" value="InterPro"/>
</dbReference>
<dbReference type="Proteomes" id="UP000305517">
    <property type="component" value="Unassembled WGS sequence"/>
</dbReference>
<evidence type="ECO:0000313" key="3">
    <source>
        <dbReference type="Proteomes" id="UP000305517"/>
    </source>
</evidence>
<dbReference type="RefSeq" id="WP_138074701.1">
    <property type="nucleotide sequence ID" value="NZ_VAJM01000001.1"/>
</dbReference>
<organism evidence="2 3">
    <name type="scientific">Hymenobacter jeollabukensis</name>
    <dbReference type="NCBI Taxonomy" id="2025313"/>
    <lineage>
        <taxon>Bacteria</taxon>
        <taxon>Pseudomonadati</taxon>
        <taxon>Bacteroidota</taxon>
        <taxon>Cytophagia</taxon>
        <taxon>Cytophagales</taxon>
        <taxon>Hymenobacteraceae</taxon>
        <taxon>Hymenobacter</taxon>
    </lineage>
</organism>
<dbReference type="InterPro" id="IPR001357">
    <property type="entry name" value="BRCT_dom"/>
</dbReference>